<comment type="function">
    <text evidence="13">Mitochondrial membrane ATP synthase (F(1)F(0) ATP synthase or Complex V) produces ATP from ADP in the presence of a proton gradient across the membrane which is generated by electron transport complexes of the respiratory chain. F-type ATPases consist of two structural domains, F(1) - containing the extramembraneous catalytic core and F(0) - containing the membrane proton channel, linked together by a central stalk and a peripheral stalk. During catalysis, ATP synthesis in the catalytic domain of F(1) is coupled via a rotary mechanism of the central stalk subunits to proton translocation. Part of the complex F(0) domain. Minor subunit located with subunit a in the membrane.</text>
</comment>
<dbReference type="GO" id="GO:0016787">
    <property type="term" value="F:hydrolase activity"/>
    <property type="evidence" value="ECO:0007669"/>
    <property type="project" value="UniProtKB-KW"/>
</dbReference>
<dbReference type="PANTHER" id="PTHR36101">
    <property type="entry name" value="ATP SYNTHASE PROTEIN 8"/>
    <property type="match status" value="1"/>
</dbReference>
<evidence type="ECO:0000256" key="4">
    <source>
        <dbReference type="ARBA" id="ARBA00022448"/>
    </source>
</evidence>
<keyword evidence="12 13" id="KW-0066">ATP synthesis</keyword>
<accession>E5L093</accession>
<keyword evidence="6 13" id="KW-0812">Transmembrane</keyword>
<keyword evidence="7 13" id="KW-0375">Hydrogen ion transport</keyword>
<name>E5L093_9ASCO</name>
<evidence type="ECO:0000256" key="8">
    <source>
        <dbReference type="ARBA" id="ARBA00022989"/>
    </source>
</evidence>
<evidence type="ECO:0000256" key="11">
    <source>
        <dbReference type="ARBA" id="ARBA00023136"/>
    </source>
</evidence>
<evidence type="ECO:0000256" key="10">
    <source>
        <dbReference type="ARBA" id="ARBA00023128"/>
    </source>
</evidence>
<keyword evidence="11 13" id="KW-0472">Membrane</keyword>
<keyword evidence="9 13" id="KW-0406">Ion transport</keyword>
<proteinExistence type="inferred from homology"/>
<evidence type="ECO:0000256" key="1">
    <source>
        <dbReference type="ARBA" id="ARBA00004304"/>
    </source>
</evidence>
<dbReference type="GO" id="GO:0045259">
    <property type="term" value="C:proton-transporting ATP synthase complex"/>
    <property type="evidence" value="ECO:0007669"/>
    <property type="project" value="UniProtKB-KW"/>
</dbReference>
<dbReference type="Pfam" id="PF05933">
    <property type="entry name" value="Fun_ATP-synt_8"/>
    <property type="match status" value="1"/>
</dbReference>
<feature type="transmembrane region" description="Helical" evidence="13">
    <location>
        <begin position="6"/>
        <end position="26"/>
    </location>
</feature>
<comment type="subunit">
    <text evidence="13">F-type ATPases have 2 components, CF(1) - the catalytic core - and CF(0) - the membrane proton channel.</text>
</comment>
<keyword evidence="10 13" id="KW-0496">Mitochondrion</keyword>
<organism evidence="14">
    <name type="scientific">Groenewaldozyma salmanticensis</name>
    <dbReference type="NCBI Taxonomy" id="49332"/>
    <lineage>
        <taxon>Eukaryota</taxon>
        <taxon>Fungi</taxon>
        <taxon>Dikarya</taxon>
        <taxon>Ascomycota</taxon>
        <taxon>Saccharomycotina</taxon>
        <taxon>Dipodascomycetes</taxon>
        <taxon>Dipodascales</taxon>
        <taxon>Trichomonascaceae</taxon>
        <taxon>Groenewaldozyma</taxon>
    </lineage>
</organism>
<dbReference type="GO" id="GO:0046933">
    <property type="term" value="F:proton-transporting ATP synthase activity, rotational mechanism"/>
    <property type="evidence" value="ECO:0007669"/>
    <property type="project" value="TreeGrafter"/>
</dbReference>
<dbReference type="AlphaFoldDB" id="E5L093"/>
<evidence type="ECO:0000256" key="6">
    <source>
        <dbReference type="ARBA" id="ARBA00022692"/>
    </source>
</evidence>
<keyword evidence="14" id="KW-0378">Hydrolase</keyword>
<dbReference type="GO" id="GO:0005743">
    <property type="term" value="C:mitochondrial inner membrane"/>
    <property type="evidence" value="ECO:0007669"/>
    <property type="project" value="UniProtKB-SubCell"/>
</dbReference>
<dbReference type="PANTHER" id="PTHR36101:SF1">
    <property type="entry name" value="ATP SYNTHASE PROTEIN 8"/>
    <property type="match status" value="1"/>
</dbReference>
<keyword evidence="4 13" id="KW-0813">Transport</keyword>
<sequence>MPQLEPFYFVHLLVWGFINLLIIIYLNTKYILPRILYIYLSRILISKL</sequence>
<protein>
    <recommendedName>
        <fullName evidence="3 13">ATP synthase protein 8</fullName>
    </recommendedName>
</protein>
<dbReference type="EMBL" id="HQ267969">
    <property type="protein sequence ID" value="ADO51058.1"/>
    <property type="molecule type" value="Genomic_DNA"/>
</dbReference>
<comment type="subcellular location">
    <subcellularLocation>
        <location evidence="13">Mitochondrion inner membrane</location>
        <topology evidence="13">Single-pass membrane protein</topology>
    </subcellularLocation>
    <subcellularLocation>
        <location evidence="1">Mitochondrion membrane</location>
        <topology evidence="1">Single-pass membrane protein</topology>
    </subcellularLocation>
</comment>
<dbReference type="InterPro" id="IPR009230">
    <property type="entry name" value="ATP_synth_su8_fun"/>
</dbReference>
<gene>
    <name evidence="14" type="primary">atp8</name>
</gene>
<dbReference type="RefSeq" id="YP_003935034.1">
    <property type="nucleotide sequence ID" value="NC_014613.1"/>
</dbReference>
<evidence type="ECO:0000256" key="12">
    <source>
        <dbReference type="ARBA" id="ARBA00023310"/>
    </source>
</evidence>
<geneLocation type="mitochondrion" evidence="14"/>
<evidence type="ECO:0000256" key="5">
    <source>
        <dbReference type="ARBA" id="ARBA00022547"/>
    </source>
</evidence>
<evidence type="ECO:0000256" key="9">
    <source>
        <dbReference type="ARBA" id="ARBA00023065"/>
    </source>
</evidence>
<keyword evidence="5 13" id="KW-0138">CF(0)</keyword>
<reference evidence="14" key="1">
    <citation type="journal article" date="2011" name="Nucleic Acids Res.">
        <title>Evolution of linear chromosomes and multipartite genomes in yeast mitochondria.</title>
        <authorList>
            <person name="Valach M."/>
            <person name="Farkas Z."/>
            <person name="Fricova D."/>
            <person name="Kovac J."/>
            <person name="Brejova B."/>
            <person name="Vinar T."/>
            <person name="Pfeiffer I."/>
            <person name="Kucsera J."/>
            <person name="Tomaska L."/>
            <person name="Lang B.F."/>
            <person name="Nosek J."/>
        </authorList>
    </citation>
    <scope>NUCLEOTIDE SEQUENCE</scope>
    <source>
        <strain evidence="14">CBS 5121</strain>
    </source>
</reference>
<evidence type="ECO:0000256" key="13">
    <source>
        <dbReference type="RuleBase" id="RU368038"/>
    </source>
</evidence>
<evidence type="ECO:0000256" key="7">
    <source>
        <dbReference type="ARBA" id="ARBA00022781"/>
    </source>
</evidence>
<evidence type="ECO:0000313" key="14">
    <source>
        <dbReference type="EMBL" id="ADO51058.1"/>
    </source>
</evidence>
<keyword evidence="8 13" id="KW-1133">Transmembrane helix</keyword>
<evidence type="ECO:0000256" key="2">
    <source>
        <dbReference type="ARBA" id="ARBA00008892"/>
    </source>
</evidence>
<evidence type="ECO:0000256" key="3">
    <source>
        <dbReference type="ARBA" id="ARBA00019651"/>
    </source>
</evidence>
<dbReference type="GeneID" id="9845442"/>
<comment type="similarity">
    <text evidence="2 13">Belongs to the ATPase protein 8 family.</text>
</comment>